<dbReference type="EMBL" id="CP019602">
    <property type="protein sequence ID" value="ARU16573.1"/>
    <property type="molecule type" value="Genomic_DNA"/>
</dbReference>
<accession>A0A1Z1FCY0</accession>
<proteinExistence type="predicted"/>
<reference evidence="1 2" key="1">
    <citation type="submission" date="2017-01" db="EMBL/GenBank/DDBJ databases">
        <title>Complete genome sequence of esterase-producing bacterium Croceicoccus marinus E4A9.</title>
        <authorList>
            <person name="Wu Y.-H."/>
            <person name="Cheng H."/>
            <person name="Xu L."/>
            <person name="Huo Y.-Y."/>
            <person name="Wang C.-S."/>
            <person name="Xu X.-W."/>
        </authorList>
    </citation>
    <scope>NUCLEOTIDE SEQUENCE [LARGE SCALE GENOMIC DNA]</scope>
    <source>
        <strain evidence="1 2">E4A9</strain>
    </source>
</reference>
<gene>
    <name evidence="1" type="ORF">A9D14_10750</name>
</gene>
<organism evidence="1 2">
    <name type="scientific">Croceicoccus marinus</name>
    <dbReference type="NCBI Taxonomy" id="450378"/>
    <lineage>
        <taxon>Bacteria</taxon>
        <taxon>Pseudomonadati</taxon>
        <taxon>Pseudomonadota</taxon>
        <taxon>Alphaproteobacteria</taxon>
        <taxon>Sphingomonadales</taxon>
        <taxon>Erythrobacteraceae</taxon>
        <taxon>Croceicoccus</taxon>
    </lineage>
</organism>
<sequence>MFRNTRMQNFPNLQTPFPLGFEIYDLRATAKRRFLEYGEEAVKEYLAVLIRDGSKTFFEDLWEAVRFIVDGYHFEQCVSDVLAKYEGVLWERWNGDHYRPIG</sequence>
<dbReference type="Proteomes" id="UP000195807">
    <property type="component" value="Chromosome"/>
</dbReference>
<name>A0A1Z1FCY0_9SPHN</name>
<evidence type="ECO:0000313" key="1">
    <source>
        <dbReference type="EMBL" id="ARU16573.1"/>
    </source>
</evidence>
<protein>
    <submittedName>
        <fullName evidence="1">Uncharacterized protein</fullName>
    </submittedName>
</protein>
<evidence type="ECO:0000313" key="2">
    <source>
        <dbReference type="Proteomes" id="UP000195807"/>
    </source>
</evidence>
<dbReference type="KEGG" id="cman:A9D14_10750"/>
<keyword evidence="2" id="KW-1185">Reference proteome</keyword>
<dbReference type="AlphaFoldDB" id="A0A1Z1FCY0"/>